<dbReference type="SUPFAM" id="SSF63825">
    <property type="entry name" value="YWTD domain"/>
    <property type="match status" value="1"/>
</dbReference>
<dbReference type="EMBL" id="JBHSRJ010000002">
    <property type="protein sequence ID" value="MFC6042015.1"/>
    <property type="molecule type" value="Genomic_DNA"/>
</dbReference>
<sequence length="564" mass="58352">MRDPEIPYRRLTSGDAGAVRERRRVLVGAADAIDAARDEVRDAAGIPVWTGDGASAFLSRTTAVLQGAVAGRVLLIQTVGALGHVADAYEQACAAADQSIAFWRNRAPGMPAILENLLASLVSAQVTEIAQAYDAELSAAAAVLTGDAGDVDLDALDDDTRTWVQRGLDKTEDWLDDYGSTSGPLIPNTQAAGDDRGLTPQGLGYDPASGMLLQTYYKHGEPSVLSVIDPHTGREVNEVVLTAGAGVDEPLGHAGGVTVDGDNVYVSSGGSVYTYSLDAISGASSGAAVDPASVQGLGDDVNASYTAYRDGKLYVGDFYANQLRVYEKGPTGSWVPGSPPAYSTPPQTQGVVVRDDGFIYSTSEGRTNASTMVVQHGHADYDEGSADSYEFPNMAEGIVEVDGELVATYESGSSAYQHAKSSNWLDGLLGGNDDDELWASPFMTKTPLSALGLDAGTVGGELEAEPGSLTKAAAALGDPASTFKTQSGIVDGVTLPAHLLGDVPSAAAFSSAVLGRVEPVAANTRVTSSGLELLADALEAASHHYVATDQHVSGGFARLHGRLG</sequence>
<name>A0ABW1LEU5_9ACTN</name>
<gene>
    <name evidence="1" type="ORF">ACFPYL_02960</name>
</gene>
<evidence type="ECO:0008006" key="3">
    <source>
        <dbReference type="Google" id="ProtNLM"/>
    </source>
</evidence>
<accession>A0ABW1LEU5</accession>
<proteinExistence type="predicted"/>
<evidence type="ECO:0000313" key="1">
    <source>
        <dbReference type="EMBL" id="MFC6042015.1"/>
    </source>
</evidence>
<dbReference type="Proteomes" id="UP001596135">
    <property type="component" value="Unassembled WGS sequence"/>
</dbReference>
<evidence type="ECO:0000313" key="2">
    <source>
        <dbReference type="Proteomes" id="UP001596135"/>
    </source>
</evidence>
<reference evidence="2" key="1">
    <citation type="journal article" date="2019" name="Int. J. Syst. Evol. Microbiol.">
        <title>The Global Catalogue of Microorganisms (GCM) 10K type strain sequencing project: providing services to taxonomists for standard genome sequencing and annotation.</title>
        <authorList>
            <consortium name="The Broad Institute Genomics Platform"/>
            <consortium name="The Broad Institute Genome Sequencing Center for Infectious Disease"/>
            <person name="Wu L."/>
            <person name="Ma J."/>
        </authorList>
    </citation>
    <scope>NUCLEOTIDE SEQUENCE [LARGE SCALE GENOMIC DNA]</scope>
    <source>
        <strain evidence="2">CCUG 54522</strain>
    </source>
</reference>
<dbReference type="RefSeq" id="WP_379150181.1">
    <property type="nucleotide sequence ID" value="NZ_JBHSRJ010000002.1"/>
</dbReference>
<keyword evidence="2" id="KW-1185">Reference proteome</keyword>
<protein>
    <recommendedName>
        <fullName evidence="3">WXG100 family type VII secretion target</fullName>
    </recommendedName>
</protein>
<comment type="caution">
    <text evidence="1">The sequence shown here is derived from an EMBL/GenBank/DDBJ whole genome shotgun (WGS) entry which is preliminary data.</text>
</comment>
<organism evidence="1 2">
    <name type="scientific">Nocardioides hankookensis</name>
    <dbReference type="NCBI Taxonomy" id="443157"/>
    <lineage>
        <taxon>Bacteria</taxon>
        <taxon>Bacillati</taxon>
        <taxon>Actinomycetota</taxon>
        <taxon>Actinomycetes</taxon>
        <taxon>Propionibacteriales</taxon>
        <taxon>Nocardioidaceae</taxon>
        <taxon>Nocardioides</taxon>
    </lineage>
</organism>